<dbReference type="NCBIfam" id="TIGR00682">
    <property type="entry name" value="lpxK"/>
    <property type="match status" value="1"/>
</dbReference>
<evidence type="ECO:0000256" key="13">
    <source>
        <dbReference type="HAMAP-Rule" id="MF_00409"/>
    </source>
</evidence>
<keyword evidence="8 13" id="KW-0547">Nucleotide-binding</keyword>
<dbReference type="PANTHER" id="PTHR42724">
    <property type="entry name" value="TETRAACYLDISACCHARIDE 4'-KINASE"/>
    <property type="match status" value="1"/>
</dbReference>
<evidence type="ECO:0000256" key="2">
    <source>
        <dbReference type="ARBA" id="ARBA00004870"/>
    </source>
</evidence>
<gene>
    <name evidence="13 14" type="primary">lpxK</name>
    <name evidence="14" type="ORF">GCM10007924_29380</name>
</gene>
<evidence type="ECO:0000256" key="7">
    <source>
        <dbReference type="ARBA" id="ARBA00022679"/>
    </source>
</evidence>
<protein>
    <recommendedName>
        <fullName evidence="4 13">Tetraacyldisaccharide 4'-kinase</fullName>
        <ecNumber evidence="3 13">2.7.1.130</ecNumber>
    </recommendedName>
    <alternativeName>
        <fullName evidence="12 13">Lipid A 4'-kinase</fullName>
    </alternativeName>
</protein>
<evidence type="ECO:0000256" key="4">
    <source>
        <dbReference type="ARBA" id="ARBA00016436"/>
    </source>
</evidence>
<keyword evidence="11 13" id="KW-0443">Lipid metabolism</keyword>
<comment type="pathway">
    <text evidence="2 13">Glycolipid biosynthesis; lipid IV(A) biosynthesis; lipid IV(A) from (3R)-3-hydroxytetradecanoyl-[acyl-carrier-protein] and UDP-N-acetyl-alpha-D-glucosamine: step 6/6.</text>
</comment>
<dbReference type="InterPro" id="IPR003758">
    <property type="entry name" value="LpxK"/>
</dbReference>
<proteinExistence type="inferred from homology"/>
<evidence type="ECO:0000256" key="12">
    <source>
        <dbReference type="ARBA" id="ARBA00029757"/>
    </source>
</evidence>
<keyword evidence="15" id="KW-1185">Reference proteome</keyword>
<keyword evidence="5 13" id="KW-0444">Lipid biosynthesis</keyword>
<keyword evidence="7 13" id="KW-0808">Transferase</keyword>
<comment type="caution">
    <text evidence="14">The sequence shown here is derived from an EMBL/GenBank/DDBJ whole genome shotgun (WGS) entry which is preliminary data.</text>
</comment>
<organism evidence="14 15">
    <name type="scientific">Sneathiella chinensis</name>
    <dbReference type="NCBI Taxonomy" id="349750"/>
    <lineage>
        <taxon>Bacteria</taxon>
        <taxon>Pseudomonadati</taxon>
        <taxon>Pseudomonadota</taxon>
        <taxon>Alphaproteobacteria</taxon>
        <taxon>Sneathiellales</taxon>
        <taxon>Sneathiellaceae</taxon>
        <taxon>Sneathiella</taxon>
    </lineage>
</organism>
<sequence length="328" mass="35162">MKAPTFWKRDSGSIWPTILEPISFLYRAADAVNRRLTRTHSVGIPVICIGNIIAGGAGKTPVALAVARYLMSEGWNVHFLSRGYGGKAEGPVRVVQDVHKAADVGDEPLLLAAVAPTWVAKDRVKGAEAAVKAGADVLVMDDGFQNFSLHKDISILVVDAGFGVGNGRVLPAGPMRETVDSALSRADAVVTIGNGPGLALPEGASILSFRAKLVPKAMMNELVGEKVVAFAGIGRPAKFFESLMDAGAELVEAVEFPDHHAFTQEDIMKLVEKAALHDAALVTTRKDYVRLPDDAKLMTTAFDVELVFQKPADLQKLFTRRLGEHEDA</sequence>
<evidence type="ECO:0000313" key="14">
    <source>
        <dbReference type="EMBL" id="GLQ07717.1"/>
    </source>
</evidence>
<evidence type="ECO:0000256" key="3">
    <source>
        <dbReference type="ARBA" id="ARBA00012071"/>
    </source>
</evidence>
<evidence type="ECO:0000256" key="10">
    <source>
        <dbReference type="ARBA" id="ARBA00022840"/>
    </source>
</evidence>
<evidence type="ECO:0000256" key="6">
    <source>
        <dbReference type="ARBA" id="ARBA00022556"/>
    </source>
</evidence>
<keyword evidence="9 13" id="KW-0418">Kinase</keyword>
<feature type="binding site" evidence="13">
    <location>
        <begin position="53"/>
        <end position="60"/>
    </location>
    <ligand>
        <name>ATP</name>
        <dbReference type="ChEBI" id="CHEBI:30616"/>
    </ligand>
</feature>
<comment type="function">
    <text evidence="1 13">Transfers the gamma-phosphate of ATP to the 4'-position of a tetraacyldisaccharide 1-phosphate intermediate (termed DS-1-P) to form tetraacyldisaccharide 1,4'-bis-phosphate (lipid IVA).</text>
</comment>
<dbReference type="EMBL" id="BSNF01000008">
    <property type="protein sequence ID" value="GLQ07717.1"/>
    <property type="molecule type" value="Genomic_DNA"/>
</dbReference>
<dbReference type="InterPro" id="IPR027417">
    <property type="entry name" value="P-loop_NTPase"/>
</dbReference>
<dbReference type="EC" id="2.7.1.130" evidence="3 13"/>
<evidence type="ECO:0000313" key="15">
    <source>
        <dbReference type="Proteomes" id="UP001161409"/>
    </source>
</evidence>
<comment type="catalytic activity">
    <reaction evidence="13">
        <text>a lipid A disaccharide + ATP = a lipid IVA + ADP + H(+)</text>
        <dbReference type="Rhea" id="RHEA:67840"/>
        <dbReference type="ChEBI" id="CHEBI:15378"/>
        <dbReference type="ChEBI" id="CHEBI:30616"/>
        <dbReference type="ChEBI" id="CHEBI:176343"/>
        <dbReference type="ChEBI" id="CHEBI:176425"/>
        <dbReference type="ChEBI" id="CHEBI:456216"/>
        <dbReference type="EC" id="2.7.1.130"/>
    </reaction>
</comment>
<keyword evidence="10 13" id="KW-0067">ATP-binding</keyword>
<evidence type="ECO:0000256" key="9">
    <source>
        <dbReference type="ARBA" id="ARBA00022777"/>
    </source>
</evidence>
<dbReference type="Proteomes" id="UP001161409">
    <property type="component" value="Unassembled WGS sequence"/>
</dbReference>
<keyword evidence="6 13" id="KW-0441">Lipid A biosynthesis</keyword>
<accession>A0ABQ5U6H2</accession>
<reference evidence="14" key="2">
    <citation type="submission" date="2023-01" db="EMBL/GenBank/DDBJ databases">
        <title>Draft genome sequence of Sneathiella chinensis strain NBRC 103408.</title>
        <authorList>
            <person name="Sun Q."/>
            <person name="Mori K."/>
        </authorList>
    </citation>
    <scope>NUCLEOTIDE SEQUENCE</scope>
    <source>
        <strain evidence="14">NBRC 103408</strain>
    </source>
</reference>
<evidence type="ECO:0000256" key="11">
    <source>
        <dbReference type="ARBA" id="ARBA00023098"/>
    </source>
</evidence>
<evidence type="ECO:0000256" key="5">
    <source>
        <dbReference type="ARBA" id="ARBA00022516"/>
    </source>
</evidence>
<dbReference type="SUPFAM" id="SSF52540">
    <property type="entry name" value="P-loop containing nucleoside triphosphate hydrolases"/>
    <property type="match status" value="1"/>
</dbReference>
<dbReference type="Pfam" id="PF02606">
    <property type="entry name" value="LpxK"/>
    <property type="match status" value="1"/>
</dbReference>
<dbReference type="RefSeq" id="WP_169561770.1">
    <property type="nucleotide sequence ID" value="NZ_BSNF01000008.1"/>
</dbReference>
<reference evidence="14" key="1">
    <citation type="journal article" date="2014" name="Int. J. Syst. Evol. Microbiol.">
        <title>Complete genome of a new Firmicutes species belonging to the dominant human colonic microbiota ('Ruminococcus bicirculans') reveals two chromosomes and a selective capacity to utilize plant glucans.</title>
        <authorList>
            <consortium name="NISC Comparative Sequencing Program"/>
            <person name="Wegmann U."/>
            <person name="Louis P."/>
            <person name="Goesmann A."/>
            <person name="Henrissat B."/>
            <person name="Duncan S.H."/>
            <person name="Flint H.J."/>
        </authorList>
    </citation>
    <scope>NUCLEOTIDE SEQUENCE</scope>
    <source>
        <strain evidence="14">NBRC 103408</strain>
    </source>
</reference>
<dbReference type="HAMAP" id="MF_00409">
    <property type="entry name" value="LpxK"/>
    <property type="match status" value="1"/>
</dbReference>
<evidence type="ECO:0000256" key="8">
    <source>
        <dbReference type="ARBA" id="ARBA00022741"/>
    </source>
</evidence>
<comment type="similarity">
    <text evidence="13">Belongs to the LpxK family.</text>
</comment>
<dbReference type="PANTHER" id="PTHR42724:SF1">
    <property type="entry name" value="TETRAACYLDISACCHARIDE 4'-KINASE, MITOCHONDRIAL-RELATED"/>
    <property type="match status" value="1"/>
</dbReference>
<name>A0ABQ5U6H2_9PROT</name>
<evidence type="ECO:0000256" key="1">
    <source>
        <dbReference type="ARBA" id="ARBA00002274"/>
    </source>
</evidence>